<sequence>MSSIEPFLLKQRKESAGLKAILWGGVIAGVLDLAFAIFYYGAKGATVMGVLKSIAAGWLGKAAMKTGGLGMAALGVASHFLIATGAAAVFWAASWKWPVLVGRCFWASGMILGAGVYFFMNGVVMPLSAYHAKAWPLTVDLWVLAAHLFLVGLPIAWVARRV</sequence>
<keyword evidence="1" id="KW-0812">Transmembrane</keyword>
<feature type="transmembrane region" description="Helical" evidence="1">
    <location>
        <begin position="141"/>
        <end position="159"/>
    </location>
</feature>
<evidence type="ECO:0008006" key="4">
    <source>
        <dbReference type="Google" id="ProtNLM"/>
    </source>
</evidence>
<dbReference type="AlphaFoldDB" id="A0A290QA52"/>
<feature type="transmembrane region" description="Helical" evidence="1">
    <location>
        <begin position="69"/>
        <end position="93"/>
    </location>
</feature>
<organism evidence="2 3">
    <name type="scientific">Nibricoccus aquaticus</name>
    <dbReference type="NCBI Taxonomy" id="2576891"/>
    <lineage>
        <taxon>Bacteria</taxon>
        <taxon>Pseudomonadati</taxon>
        <taxon>Verrucomicrobiota</taxon>
        <taxon>Opitutia</taxon>
        <taxon>Opitutales</taxon>
        <taxon>Opitutaceae</taxon>
        <taxon>Nibricoccus</taxon>
    </lineage>
</organism>
<dbReference type="KEGG" id="vbh:CMV30_03615"/>
<dbReference type="EMBL" id="CP023344">
    <property type="protein sequence ID" value="ATC63116.1"/>
    <property type="molecule type" value="Genomic_DNA"/>
</dbReference>
<protein>
    <recommendedName>
        <fullName evidence="4">DUF1440 domain-containing protein</fullName>
    </recommendedName>
</protein>
<accession>A0A290QA52</accession>
<evidence type="ECO:0000256" key="1">
    <source>
        <dbReference type="SAM" id="Phobius"/>
    </source>
</evidence>
<evidence type="ECO:0000313" key="3">
    <source>
        <dbReference type="Proteomes" id="UP000217265"/>
    </source>
</evidence>
<reference evidence="2 3" key="1">
    <citation type="submission" date="2017-09" db="EMBL/GenBank/DDBJ databases">
        <title>Complete genome sequence of Verrucomicrobial strain HZ-65, isolated from freshwater.</title>
        <authorList>
            <person name="Choi A."/>
        </authorList>
    </citation>
    <scope>NUCLEOTIDE SEQUENCE [LARGE SCALE GENOMIC DNA]</scope>
    <source>
        <strain evidence="2 3">HZ-65</strain>
    </source>
</reference>
<dbReference type="OrthoDB" id="6026534at2"/>
<gene>
    <name evidence="2" type="ORF">CMV30_03615</name>
</gene>
<dbReference type="Proteomes" id="UP000217265">
    <property type="component" value="Chromosome"/>
</dbReference>
<feature type="transmembrane region" description="Helical" evidence="1">
    <location>
        <begin position="20"/>
        <end position="42"/>
    </location>
</feature>
<keyword evidence="1" id="KW-0472">Membrane</keyword>
<keyword evidence="1" id="KW-1133">Transmembrane helix</keyword>
<feature type="transmembrane region" description="Helical" evidence="1">
    <location>
        <begin position="105"/>
        <end position="129"/>
    </location>
</feature>
<evidence type="ECO:0000313" key="2">
    <source>
        <dbReference type="EMBL" id="ATC63116.1"/>
    </source>
</evidence>
<keyword evidence="3" id="KW-1185">Reference proteome</keyword>
<proteinExistence type="predicted"/>
<name>A0A290QA52_9BACT</name>
<dbReference type="RefSeq" id="WP_096054748.1">
    <property type="nucleotide sequence ID" value="NZ_CP023344.1"/>
</dbReference>